<protein>
    <submittedName>
        <fullName evidence="9">Undecaprenyl/decaprenyl-phosphate alpha-N-acetylglucosaminyl 1-phosphate transferase</fullName>
    </submittedName>
</protein>
<evidence type="ECO:0000313" key="10">
    <source>
        <dbReference type="Proteomes" id="UP001165366"/>
    </source>
</evidence>
<feature type="transmembrane region" description="Helical" evidence="8">
    <location>
        <begin position="190"/>
        <end position="207"/>
    </location>
</feature>
<feature type="transmembrane region" description="Helical" evidence="8">
    <location>
        <begin position="214"/>
        <end position="233"/>
    </location>
</feature>
<feature type="transmembrane region" description="Helical" evidence="8">
    <location>
        <begin position="73"/>
        <end position="95"/>
    </location>
</feature>
<feature type="transmembrane region" description="Helical" evidence="8">
    <location>
        <begin position="6"/>
        <end position="28"/>
    </location>
</feature>
<dbReference type="GO" id="GO:0016740">
    <property type="term" value="F:transferase activity"/>
    <property type="evidence" value="ECO:0007669"/>
    <property type="project" value="UniProtKB-KW"/>
</dbReference>
<accession>A0ABS9KJL9</accession>
<feature type="transmembrane region" description="Helical" evidence="8">
    <location>
        <begin position="166"/>
        <end position="184"/>
    </location>
</feature>
<comment type="subcellular location">
    <subcellularLocation>
        <location evidence="1">Cell membrane</location>
        <topology evidence="1">Multi-pass membrane protein</topology>
    </subcellularLocation>
</comment>
<name>A0ABS9KJL9_9BACT</name>
<reference evidence="9" key="2">
    <citation type="submission" date="2024-05" db="EMBL/GenBank/DDBJ databases">
        <title>Rhodohalobacter halophilus gen. nov., sp. nov., a moderately halophilic member of the family Balneolaceae.</title>
        <authorList>
            <person name="Xia J."/>
        </authorList>
    </citation>
    <scope>NUCLEOTIDE SEQUENCE</scope>
    <source>
        <strain evidence="9">WB101</strain>
    </source>
</reference>
<dbReference type="Pfam" id="PF00953">
    <property type="entry name" value="Glycos_transf_4"/>
    <property type="match status" value="1"/>
</dbReference>
<evidence type="ECO:0000313" key="9">
    <source>
        <dbReference type="EMBL" id="MCG2591048.1"/>
    </source>
</evidence>
<proteinExistence type="predicted"/>
<feature type="transmembrane region" description="Helical" evidence="8">
    <location>
        <begin position="137"/>
        <end position="159"/>
    </location>
</feature>
<dbReference type="PANTHER" id="PTHR22926">
    <property type="entry name" value="PHOSPHO-N-ACETYLMURAMOYL-PENTAPEPTIDE-TRANSFERASE"/>
    <property type="match status" value="1"/>
</dbReference>
<dbReference type="Proteomes" id="UP001165366">
    <property type="component" value="Unassembled WGS sequence"/>
</dbReference>
<keyword evidence="2" id="KW-1003">Cell membrane</keyword>
<evidence type="ECO:0000256" key="4">
    <source>
        <dbReference type="ARBA" id="ARBA00022692"/>
    </source>
</evidence>
<gene>
    <name evidence="9" type="ORF">L6773_20930</name>
</gene>
<feature type="transmembrane region" description="Helical" evidence="8">
    <location>
        <begin position="327"/>
        <end position="345"/>
    </location>
</feature>
<feature type="compositionally biased region" description="Polar residues" evidence="7">
    <location>
        <begin position="399"/>
        <end position="408"/>
    </location>
</feature>
<keyword evidence="3 9" id="KW-0808">Transferase</keyword>
<sequence length="408" mass="44702">MDLLQLSWAVVLFIVAFFVSKRGIPVLVEAALSKRLMDEPEEHRKIHNESVPTLGGIVFIGSLWLVFSLHPQSILFDGFGYLLAASIVLFVTAIKDDLFVLSPTKKLLAQFTAAIFLIFGADIYVETFGGVFGIETVPYAASVLVSIAVFIVVTNALNLIDGVDGLAATTVIICSLFFSFWFFTAGVYPLALFSLFFAGAMGGFLWHNREPASVFMGDTGALLSGFYLAFMGIKFLNTAEAAPSEFAWQANTPVILIAILIVPLYDTLRVFLLRVLNGKSPFEADAEHIHHQLLNTGFSHTQVTLSIVGIQIFIVTAAIMLSPLMSVNYLLLTIIALSVLIFPTLSFKRKIISKVTGLELEDENRFSHPVEPEEILDEVNDEDPGSSVFGEKETEFKKSNGTTVNQTG</sequence>
<feature type="transmembrane region" description="Helical" evidence="8">
    <location>
        <begin position="49"/>
        <end position="67"/>
    </location>
</feature>
<dbReference type="PANTHER" id="PTHR22926:SF3">
    <property type="entry name" value="UNDECAPRENYL-PHOSPHATE ALPHA-N-ACETYLGLUCOSAMINYL 1-PHOSPHATE TRANSFERASE"/>
    <property type="match status" value="1"/>
</dbReference>
<evidence type="ECO:0000256" key="2">
    <source>
        <dbReference type="ARBA" id="ARBA00022475"/>
    </source>
</evidence>
<feature type="compositionally biased region" description="Acidic residues" evidence="7">
    <location>
        <begin position="372"/>
        <end position="384"/>
    </location>
</feature>
<dbReference type="InterPro" id="IPR018480">
    <property type="entry name" value="PNAcMuramoyl-5peptid_Trfase_CS"/>
</dbReference>
<feature type="transmembrane region" description="Helical" evidence="8">
    <location>
        <begin position="303"/>
        <end position="321"/>
    </location>
</feature>
<keyword evidence="6 8" id="KW-0472">Membrane</keyword>
<evidence type="ECO:0000256" key="6">
    <source>
        <dbReference type="ARBA" id="ARBA00023136"/>
    </source>
</evidence>
<feature type="region of interest" description="Disordered" evidence="7">
    <location>
        <begin position="369"/>
        <end position="408"/>
    </location>
</feature>
<feature type="transmembrane region" description="Helical" evidence="8">
    <location>
        <begin position="107"/>
        <end position="125"/>
    </location>
</feature>
<feature type="transmembrane region" description="Helical" evidence="8">
    <location>
        <begin position="253"/>
        <end position="272"/>
    </location>
</feature>
<evidence type="ECO:0000256" key="8">
    <source>
        <dbReference type="SAM" id="Phobius"/>
    </source>
</evidence>
<keyword evidence="5 8" id="KW-1133">Transmembrane helix</keyword>
<dbReference type="EMBL" id="JAKLWS010000060">
    <property type="protein sequence ID" value="MCG2591048.1"/>
    <property type="molecule type" value="Genomic_DNA"/>
</dbReference>
<dbReference type="CDD" id="cd06853">
    <property type="entry name" value="GT_WecA_like"/>
    <property type="match status" value="1"/>
</dbReference>
<evidence type="ECO:0000256" key="1">
    <source>
        <dbReference type="ARBA" id="ARBA00004651"/>
    </source>
</evidence>
<comment type="caution">
    <text evidence="9">The sequence shown here is derived from an EMBL/GenBank/DDBJ whole genome shotgun (WGS) entry which is preliminary data.</text>
</comment>
<evidence type="ECO:0000256" key="5">
    <source>
        <dbReference type="ARBA" id="ARBA00022989"/>
    </source>
</evidence>
<evidence type="ECO:0000256" key="7">
    <source>
        <dbReference type="SAM" id="MobiDB-lite"/>
    </source>
</evidence>
<keyword evidence="10" id="KW-1185">Reference proteome</keyword>
<organism evidence="9 10">
    <name type="scientific">Rhodohalobacter sulfatireducens</name>
    <dbReference type="NCBI Taxonomy" id="2911366"/>
    <lineage>
        <taxon>Bacteria</taxon>
        <taxon>Pseudomonadati</taxon>
        <taxon>Balneolota</taxon>
        <taxon>Balneolia</taxon>
        <taxon>Balneolales</taxon>
        <taxon>Balneolaceae</taxon>
        <taxon>Rhodohalobacter</taxon>
    </lineage>
</organism>
<reference evidence="9" key="1">
    <citation type="submission" date="2022-01" db="EMBL/GenBank/DDBJ databases">
        <authorList>
            <person name="Wang Y."/>
        </authorList>
    </citation>
    <scope>NUCLEOTIDE SEQUENCE</scope>
    <source>
        <strain evidence="9">WB101</strain>
    </source>
</reference>
<dbReference type="InterPro" id="IPR000715">
    <property type="entry name" value="Glycosyl_transferase_4"/>
</dbReference>
<evidence type="ECO:0000256" key="3">
    <source>
        <dbReference type="ARBA" id="ARBA00022679"/>
    </source>
</evidence>
<keyword evidence="4 8" id="KW-0812">Transmembrane</keyword>
<dbReference type="PROSITE" id="PS01348">
    <property type="entry name" value="MRAY_2"/>
    <property type="match status" value="1"/>
</dbReference>
<dbReference type="RefSeq" id="WP_237856602.1">
    <property type="nucleotide sequence ID" value="NZ_JAKLWS010000060.1"/>
</dbReference>